<evidence type="ECO:0000313" key="2">
    <source>
        <dbReference type="EMBL" id="MCI06411.1"/>
    </source>
</evidence>
<evidence type="ECO:0000256" key="1">
    <source>
        <dbReference type="SAM" id="MobiDB-lite"/>
    </source>
</evidence>
<keyword evidence="3" id="KW-1185">Reference proteome</keyword>
<organism evidence="2 3">
    <name type="scientific">Trifolium medium</name>
    <dbReference type="NCBI Taxonomy" id="97028"/>
    <lineage>
        <taxon>Eukaryota</taxon>
        <taxon>Viridiplantae</taxon>
        <taxon>Streptophyta</taxon>
        <taxon>Embryophyta</taxon>
        <taxon>Tracheophyta</taxon>
        <taxon>Spermatophyta</taxon>
        <taxon>Magnoliopsida</taxon>
        <taxon>eudicotyledons</taxon>
        <taxon>Gunneridae</taxon>
        <taxon>Pentapetalae</taxon>
        <taxon>rosids</taxon>
        <taxon>fabids</taxon>
        <taxon>Fabales</taxon>
        <taxon>Fabaceae</taxon>
        <taxon>Papilionoideae</taxon>
        <taxon>50 kb inversion clade</taxon>
        <taxon>NPAAA clade</taxon>
        <taxon>Hologalegina</taxon>
        <taxon>IRL clade</taxon>
        <taxon>Trifolieae</taxon>
        <taxon>Trifolium</taxon>
    </lineage>
</organism>
<accession>A0A392P2Y1</accession>
<sequence>MAENTRMKELSAEVKKNAESVERSHAELHAKIAKLEEANQTRFDRMETIQKTNEAQFNQLNSALAQLLHRLQATPSSHHGGSNSGKETHRNPFQVRTVKLDFPRFDGKNVMDWIFKAEQFFEYYDTPDIDRLIIASVHLDHE</sequence>
<evidence type="ECO:0008006" key="4">
    <source>
        <dbReference type="Google" id="ProtNLM"/>
    </source>
</evidence>
<dbReference type="AlphaFoldDB" id="A0A392P2Y1"/>
<proteinExistence type="predicted"/>
<protein>
    <recommendedName>
        <fullName evidence="4">Retrotransposon gag protein</fullName>
    </recommendedName>
</protein>
<name>A0A392P2Y1_9FABA</name>
<comment type="caution">
    <text evidence="2">The sequence shown here is derived from an EMBL/GenBank/DDBJ whole genome shotgun (WGS) entry which is preliminary data.</text>
</comment>
<dbReference type="EMBL" id="LXQA010061753">
    <property type="protein sequence ID" value="MCI06411.1"/>
    <property type="molecule type" value="Genomic_DNA"/>
</dbReference>
<reference evidence="2 3" key="1">
    <citation type="journal article" date="2018" name="Front. Plant Sci.">
        <title>Red Clover (Trifolium pratense) and Zigzag Clover (T. medium) - A Picture of Genomic Similarities and Differences.</title>
        <authorList>
            <person name="Dluhosova J."/>
            <person name="Istvanek J."/>
            <person name="Nedelnik J."/>
            <person name="Repkova J."/>
        </authorList>
    </citation>
    <scope>NUCLEOTIDE SEQUENCE [LARGE SCALE GENOMIC DNA]</scope>
    <source>
        <strain evidence="3">cv. 10/8</strain>
        <tissue evidence="2">Leaf</tissue>
    </source>
</reference>
<evidence type="ECO:0000313" key="3">
    <source>
        <dbReference type="Proteomes" id="UP000265520"/>
    </source>
</evidence>
<feature type="region of interest" description="Disordered" evidence="1">
    <location>
        <begin position="71"/>
        <end position="91"/>
    </location>
</feature>
<feature type="non-terminal residue" evidence="2">
    <location>
        <position position="142"/>
    </location>
</feature>
<feature type="compositionally biased region" description="Polar residues" evidence="1">
    <location>
        <begin position="73"/>
        <end position="85"/>
    </location>
</feature>
<dbReference type="Proteomes" id="UP000265520">
    <property type="component" value="Unassembled WGS sequence"/>
</dbReference>